<proteinExistence type="predicted"/>
<evidence type="ECO:0000313" key="1">
    <source>
        <dbReference type="EMBL" id="KAI3682418.1"/>
    </source>
</evidence>
<accession>A0ACB8YAL6</accession>
<evidence type="ECO:0000313" key="2">
    <source>
        <dbReference type="Proteomes" id="UP001056120"/>
    </source>
</evidence>
<sequence length="262" mass="30066">MTNHQEQQQQQDQEPMDSHKNPNLETTHNHHHHHHHVLPSPSSSSQDFNMTHHQHYISKKTHEDTYEVIKKTTFLSSYSSLAAREGHTMPPRPPPPPQDFNMTHHQHNILKKTQEDEKFTFKNAYEVIKNPNFLSSSSLAAGERHAVPPPPPPQDFKKTNPQHNIHASMKISEKEGCFTIKNPNSLSCSSPVEESGRDRLARHRVEMAGQVRIPDIWGHEDLLKDWIDCTVFDSSLGNKTIMSARAALVQERRSTLRIQNQC</sequence>
<organism evidence="1 2">
    <name type="scientific">Smallanthus sonchifolius</name>
    <dbReference type="NCBI Taxonomy" id="185202"/>
    <lineage>
        <taxon>Eukaryota</taxon>
        <taxon>Viridiplantae</taxon>
        <taxon>Streptophyta</taxon>
        <taxon>Embryophyta</taxon>
        <taxon>Tracheophyta</taxon>
        <taxon>Spermatophyta</taxon>
        <taxon>Magnoliopsida</taxon>
        <taxon>eudicotyledons</taxon>
        <taxon>Gunneridae</taxon>
        <taxon>Pentapetalae</taxon>
        <taxon>asterids</taxon>
        <taxon>campanulids</taxon>
        <taxon>Asterales</taxon>
        <taxon>Asteraceae</taxon>
        <taxon>Asteroideae</taxon>
        <taxon>Heliantheae alliance</taxon>
        <taxon>Millerieae</taxon>
        <taxon>Smallanthus</taxon>
    </lineage>
</organism>
<keyword evidence="2" id="KW-1185">Reference proteome</keyword>
<dbReference type="Proteomes" id="UP001056120">
    <property type="component" value="Linkage Group LG28"/>
</dbReference>
<reference evidence="2" key="1">
    <citation type="journal article" date="2022" name="Mol. Ecol. Resour.">
        <title>The genomes of chicory, endive, great burdock and yacon provide insights into Asteraceae palaeo-polyploidization history and plant inulin production.</title>
        <authorList>
            <person name="Fan W."/>
            <person name="Wang S."/>
            <person name="Wang H."/>
            <person name="Wang A."/>
            <person name="Jiang F."/>
            <person name="Liu H."/>
            <person name="Zhao H."/>
            <person name="Xu D."/>
            <person name="Zhang Y."/>
        </authorList>
    </citation>
    <scope>NUCLEOTIDE SEQUENCE [LARGE SCALE GENOMIC DNA]</scope>
    <source>
        <strain evidence="2">cv. Yunnan</strain>
    </source>
</reference>
<gene>
    <name evidence="1" type="ORF">L1987_82388</name>
</gene>
<comment type="caution">
    <text evidence="1">The sequence shown here is derived from an EMBL/GenBank/DDBJ whole genome shotgun (WGS) entry which is preliminary data.</text>
</comment>
<protein>
    <submittedName>
        <fullName evidence="1">Uncharacterized protein</fullName>
    </submittedName>
</protein>
<dbReference type="EMBL" id="CM042045">
    <property type="protein sequence ID" value="KAI3682418.1"/>
    <property type="molecule type" value="Genomic_DNA"/>
</dbReference>
<reference evidence="1 2" key="2">
    <citation type="journal article" date="2022" name="Mol. Ecol. Resour.">
        <title>The genomes of chicory, endive, great burdock and yacon provide insights into Asteraceae paleo-polyploidization history and plant inulin production.</title>
        <authorList>
            <person name="Fan W."/>
            <person name="Wang S."/>
            <person name="Wang H."/>
            <person name="Wang A."/>
            <person name="Jiang F."/>
            <person name="Liu H."/>
            <person name="Zhao H."/>
            <person name="Xu D."/>
            <person name="Zhang Y."/>
        </authorList>
    </citation>
    <scope>NUCLEOTIDE SEQUENCE [LARGE SCALE GENOMIC DNA]</scope>
    <source>
        <strain evidence="2">cv. Yunnan</strain>
        <tissue evidence="1">Leaves</tissue>
    </source>
</reference>
<name>A0ACB8YAL6_9ASTR</name>